<keyword evidence="2" id="KW-1185">Reference proteome</keyword>
<protein>
    <submittedName>
        <fullName evidence="1">Uncharacterized protein</fullName>
    </submittedName>
</protein>
<sequence>MTDTFRQHFVDCMGQRLERITPTLQKCSGLSMECVTTTLTGGHAFRNVSRARLGTITRASLSGRRRGSSAGCEALEKGRPRLFRNIGKCSGTGQRVYTHRGEE</sequence>
<dbReference type="AlphaFoldDB" id="A0AAV7RBF9"/>
<gene>
    <name evidence="1" type="ORF">NDU88_001818</name>
</gene>
<comment type="caution">
    <text evidence="1">The sequence shown here is derived from an EMBL/GenBank/DDBJ whole genome shotgun (WGS) entry which is preliminary data.</text>
</comment>
<evidence type="ECO:0000313" key="1">
    <source>
        <dbReference type="EMBL" id="KAJ1148997.1"/>
    </source>
</evidence>
<evidence type="ECO:0000313" key="2">
    <source>
        <dbReference type="Proteomes" id="UP001066276"/>
    </source>
</evidence>
<organism evidence="1 2">
    <name type="scientific">Pleurodeles waltl</name>
    <name type="common">Iberian ribbed newt</name>
    <dbReference type="NCBI Taxonomy" id="8319"/>
    <lineage>
        <taxon>Eukaryota</taxon>
        <taxon>Metazoa</taxon>
        <taxon>Chordata</taxon>
        <taxon>Craniata</taxon>
        <taxon>Vertebrata</taxon>
        <taxon>Euteleostomi</taxon>
        <taxon>Amphibia</taxon>
        <taxon>Batrachia</taxon>
        <taxon>Caudata</taxon>
        <taxon>Salamandroidea</taxon>
        <taxon>Salamandridae</taxon>
        <taxon>Pleurodelinae</taxon>
        <taxon>Pleurodeles</taxon>
    </lineage>
</organism>
<dbReference type="EMBL" id="JANPWB010000009">
    <property type="protein sequence ID" value="KAJ1148997.1"/>
    <property type="molecule type" value="Genomic_DNA"/>
</dbReference>
<proteinExistence type="predicted"/>
<reference evidence="1" key="1">
    <citation type="journal article" date="2022" name="bioRxiv">
        <title>Sequencing and chromosome-scale assembly of the giantPleurodeles waltlgenome.</title>
        <authorList>
            <person name="Brown T."/>
            <person name="Elewa A."/>
            <person name="Iarovenko S."/>
            <person name="Subramanian E."/>
            <person name="Araus A.J."/>
            <person name="Petzold A."/>
            <person name="Susuki M."/>
            <person name="Suzuki K.-i.T."/>
            <person name="Hayashi T."/>
            <person name="Toyoda A."/>
            <person name="Oliveira C."/>
            <person name="Osipova E."/>
            <person name="Leigh N.D."/>
            <person name="Simon A."/>
            <person name="Yun M.H."/>
        </authorList>
    </citation>
    <scope>NUCLEOTIDE SEQUENCE</scope>
    <source>
        <strain evidence="1">20211129_DDA</strain>
        <tissue evidence="1">Liver</tissue>
    </source>
</reference>
<accession>A0AAV7RBF9</accession>
<name>A0AAV7RBF9_PLEWA</name>
<dbReference type="Proteomes" id="UP001066276">
    <property type="component" value="Chromosome 5"/>
</dbReference>